<protein>
    <submittedName>
        <fullName evidence="1">Uncharacterized protein</fullName>
    </submittedName>
</protein>
<comment type="caution">
    <text evidence="1">The sequence shown here is derived from an EMBL/GenBank/DDBJ whole genome shotgun (WGS) entry which is preliminary data.</text>
</comment>
<evidence type="ECO:0000313" key="2">
    <source>
        <dbReference type="Proteomes" id="UP000050525"/>
    </source>
</evidence>
<reference evidence="1 2" key="1">
    <citation type="journal article" date="2012" name="Genome Biol.">
        <title>Sequencing three crocodilian genomes to illuminate the evolution of archosaurs and amniotes.</title>
        <authorList>
            <person name="St John J.A."/>
            <person name="Braun E.L."/>
            <person name="Isberg S.R."/>
            <person name="Miles L.G."/>
            <person name="Chong A.Y."/>
            <person name="Gongora J."/>
            <person name="Dalzell P."/>
            <person name="Moran C."/>
            <person name="Bed'hom B."/>
            <person name="Abzhanov A."/>
            <person name="Burgess S.C."/>
            <person name="Cooksey A.M."/>
            <person name="Castoe T.A."/>
            <person name="Crawford N.G."/>
            <person name="Densmore L.D."/>
            <person name="Drew J.C."/>
            <person name="Edwards S.V."/>
            <person name="Faircloth B.C."/>
            <person name="Fujita M.K."/>
            <person name="Greenwold M.J."/>
            <person name="Hoffmann F.G."/>
            <person name="Howard J.M."/>
            <person name="Iguchi T."/>
            <person name="Janes D.E."/>
            <person name="Khan S.Y."/>
            <person name="Kohno S."/>
            <person name="de Koning A.J."/>
            <person name="Lance S.L."/>
            <person name="McCarthy F.M."/>
            <person name="McCormack J.E."/>
            <person name="Merchant M.E."/>
            <person name="Peterson D.G."/>
            <person name="Pollock D.D."/>
            <person name="Pourmand N."/>
            <person name="Raney B.J."/>
            <person name="Roessler K.A."/>
            <person name="Sanford J.R."/>
            <person name="Sawyer R.H."/>
            <person name="Schmidt C.J."/>
            <person name="Triplett E.W."/>
            <person name="Tuberville T.D."/>
            <person name="Venegas-Anaya M."/>
            <person name="Howard J.T."/>
            <person name="Jarvis E.D."/>
            <person name="Guillette L.J.Jr."/>
            <person name="Glenn T.C."/>
            <person name="Green R.E."/>
            <person name="Ray D.A."/>
        </authorList>
    </citation>
    <scope>NUCLEOTIDE SEQUENCE [LARGE SCALE GENOMIC DNA]</scope>
    <source>
        <strain evidence="1">KSC_2009_1</strain>
    </source>
</reference>
<sequence length="118" mass="12893">MEQFLIAPRDDLVPKGKDRSWFPSPLNNILSSGGFPTRALLLGEIPAAGGHDAQERAGGGSPRHRCLIPATGLQSLTIKVVAGENQRNRRYPTDPVTYTFSKAGEGLKNYNEERCTNQ</sequence>
<dbReference type="AlphaFoldDB" id="A0A151NG75"/>
<keyword evidence="2" id="KW-1185">Reference proteome</keyword>
<accession>A0A151NG75</accession>
<proteinExistence type="predicted"/>
<name>A0A151NG75_ALLMI</name>
<dbReference type="EMBL" id="AKHW03003201">
    <property type="protein sequence ID" value="KYO35525.1"/>
    <property type="molecule type" value="Genomic_DNA"/>
</dbReference>
<gene>
    <name evidence="1" type="ORF">Y1Q_0008083</name>
</gene>
<organism evidence="1 2">
    <name type="scientific">Alligator mississippiensis</name>
    <name type="common">American alligator</name>
    <dbReference type="NCBI Taxonomy" id="8496"/>
    <lineage>
        <taxon>Eukaryota</taxon>
        <taxon>Metazoa</taxon>
        <taxon>Chordata</taxon>
        <taxon>Craniata</taxon>
        <taxon>Vertebrata</taxon>
        <taxon>Euteleostomi</taxon>
        <taxon>Archelosauria</taxon>
        <taxon>Archosauria</taxon>
        <taxon>Crocodylia</taxon>
        <taxon>Alligatoridae</taxon>
        <taxon>Alligatorinae</taxon>
        <taxon>Alligator</taxon>
    </lineage>
</organism>
<evidence type="ECO:0000313" key="1">
    <source>
        <dbReference type="EMBL" id="KYO35525.1"/>
    </source>
</evidence>
<dbReference type="Proteomes" id="UP000050525">
    <property type="component" value="Unassembled WGS sequence"/>
</dbReference>